<keyword evidence="2" id="KW-0472">Membrane</keyword>
<evidence type="ECO:0000313" key="3">
    <source>
        <dbReference type="EMBL" id="MPM66035.1"/>
    </source>
</evidence>
<keyword evidence="2" id="KW-0812">Transmembrane</keyword>
<proteinExistence type="predicted"/>
<accession>A0A645BL09</accession>
<sequence>MGFLWGILGLLGVLILGTYLLNKISSRKANSFNQDTNNNLSQFQENDNQSGGPFNS</sequence>
<evidence type="ECO:0000256" key="1">
    <source>
        <dbReference type="SAM" id="MobiDB-lite"/>
    </source>
</evidence>
<name>A0A645BL09_9ZZZZ</name>
<organism evidence="3">
    <name type="scientific">bioreactor metagenome</name>
    <dbReference type="NCBI Taxonomy" id="1076179"/>
    <lineage>
        <taxon>unclassified sequences</taxon>
        <taxon>metagenomes</taxon>
        <taxon>ecological metagenomes</taxon>
    </lineage>
</organism>
<feature type="region of interest" description="Disordered" evidence="1">
    <location>
        <begin position="35"/>
        <end position="56"/>
    </location>
</feature>
<gene>
    <name evidence="3" type="ORF">SDC9_112939</name>
</gene>
<dbReference type="EMBL" id="VSSQ01020851">
    <property type="protein sequence ID" value="MPM66035.1"/>
    <property type="molecule type" value="Genomic_DNA"/>
</dbReference>
<comment type="caution">
    <text evidence="3">The sequence shown here is derived from an EMBL/GenBank/DDBJ whole genome shotgun (WGS) entry which is preliminary data.</text>
</comment>
<protein>
    <submittedName>
        <fullName evidence="3">Uncharacterized protein</fullName>
    </submittedName>
</protein>
<dbReference type="AlphaFoldDB" id="A0A645BL09"/>
<feature type="transmembrane region" description="Helical" evidence="2">
    <location>
        <begin position="6"/>
        <end position="22"/>
    </location>
</feature>
<evidence type="ECO:0000256" key="2">
    <source>
        <dbReference type="SAM" id="Phobius"/>
    </source>
</evidence>
<reference evidence="3" key="1">
    <citation type="submission" date="2019-08" db="EMBL/GenBank/DDBJ databases">
        <authorList>
            <person name="Kucharzyk K."/>
            <person name="Murdoch R.W."/>
            <person name="Higgins S."/>
            <person name="Loffler F."/>
        </authorList>
    </citation>
    <scope>NUCLEOTIDE SEQUENCE</scope>
</reference>
<keyword evidence="2" id="KW-1133">Transmembrane helix</keyword>